<dbReference type="EMBL" id="JAIXNE010000003">
    <property type="protein sequence ID" value="MCA6076107.1"/>
    <property type="molecule type" value="Genomic_DNA"/>
</dbReference>
<protein>
    <submittedName>
        <fullName evidence="4">DUF2911 domain-containing protein</fullName>
    </submittedName>
</protein>
<dbReference type="InterPro" id="IPR021314">
    <property type="entry name" value="DUF2911"/>
</dbReference>
<dbReference type="RefSeq" id="WP_225698039.1">
    <property type="nucleotide sequence ID" value="NZ_JAIXNE010000002.1"/>
</dbReference>
<dbReference type="Proteomes" id="UP001139409">
    <property type="component" value="Unassembled WGS sequence"/>
</dbReference>
<keyword evidence="1" id="KW-0732">Signal</keyword>
<evidence type="ECO:0000313" key="4">
    <source>
        <dbReference type="EMBL" id="MCA6077235.1"/>
    </source>
</evidence>
<dbReference type="Pfam" id="PF11138">
    <property type="entry name" value="DUF2911"/>
    <property type="match status" value="1"/>
</dbReference>
<organism evidence="4 5">
    <name type="scientific">Fulvivirga sedimenti</name>
    <dbReference type="NCBI Taxonomy" id="2879465"/>
    <lineage>
        <taxon>Bacteria</taxon>
        <taxon>Pseudomonadati</taxon>
        <taxon>Bacteroidota</taxon>
        <taxon>Cytophagia</taxon>
        <taxon>Cytophagales</taxon>
        <taxon>Fulvivirgaceae</taxon>
        <taxon>Fulvivirga</taxon>
    </lineage>
</organism>
<name>A0A9X1HSP5_9BACT</name>
<evidence type="ECO:0000313" key="5">
    <source>
        <dbReference type="Proteomes" id="UP001139409"/>
    </source>
</evidence>
<accession>A0A9X1HSP5</accession>
<gene>
    <name evidence="2" type="ORF">LDX50_08620</name>
    <name evidence="3" type="ORF">LDX50_14590</name>
    <name evidence="4" type="ORF">LDX50_20310</name>
</gene>
<evidence type="ECO:0000313" key="3">
    <source>
        <dbReference type="EMBL" id="MCA6076107.1"/>
    </source>
</evidence>
<evidence type="ECO:0000313" key="2">
    <source>
        <dbReference type="EMBL" id="MCA6074930.1"/>
    </source>
</evidence>
<comment type="caution">
    <text evidence="4">The sequence shown here is derived from an EMBL/GenBank/DDBJ whole genome shotgun (WGS) entry which is preliminary data.</text>
</comment>
<feature type="signal peptide" evidence="1">
    <location>
        <begin position="1"/>
        <end position="19"/>
    </location>
</feature>
<dbReference type="AlphaFoldDB" id="A0A9X1HSP5"/>
<dbReference type="EMBL" id="JAIXNE010000004">
    <property type="protein sequence ID" value="MCA6077235.1"/>
    <property type="molecule type" value="Genomic_DNA"/>
</dbReference>
<feature type="chain" id="PRO_5041156425" evidence="1">
    <location>
        <begin position="20"/>
        <end position="177"/>
    </location>
</feature>
<reference evidence="4" key="1">
    <citation type="submission" date="2021-09" db="EMBL/GenBank/DDBJ databases">
        <title>Fulvivirga sp. isolated from coastal sediment.</title>
        <authorList>
            <person name="Yu H."/>
        </authorList>
    </citation>
    <scope>NUCLEOTIDE SEQUENCE</scope>
    <source>
        <strain evidence="4">1062</strain>
    </source>
</reference>
<evidence type="ECO:0000256" key="1">
    <source>
        <dbReference type="SAM" id="SignalP"/>
    </source>
</evidence>
<sequence>MRIVPLVVILSFLTLQVLGQEAVAPRPSPTAIVTVKYEDTYLKVTYSQPHKRDRAVFGELVPYGEVWRTGANEATELTVTEDIEINGNRLKAGTYSLFSIPGEKEWTIILNSELGQWGSYNYNEASDVLRFNVPVQALENVVWEPFTIAFEQNNEKAEMRLMWDRTMVAIPIQFLDH</sequence>
<keyword evidence="5" id="KW-1185">Reference proteome</keyword>
<proteinExistence type="predicted"/>
<dbReference type="EMBL" id="JAIXNE010000002">
    <property type="protein sequence ID" value="MCA6074930.1"/>
    <property type="molecule type" value="Genomic_DNA"/>
</dbReference>